<dbReference type="PANTHER" id="PTHR46958">
    <property type="entry name" value="B-CELL RECEPTOR CD22"/>
    <property type="match status" value="1"/>
</dbReference>
<dbReference type="Pfam" id="PF24518">
    <property type="entry name" value="Ig_CD22"/>
    <property type="match status" value="1"/>
</dbReference>
<name>A0A5N4DSY9_CAMDR</name>
<keyword evidence="3" id="KW-0597">Phosphoprotein</keyword>
<keyword evidence="2" id="KW-1003">Cell membrane</keyword>
<dbReference type="CDD" id="cd00096">
    <property type="entry name" value="Ig"/>
    <property type="match status" value="1"/>
</dbReference>
<comment type="similarity">
    <text evidence="14">Belongs to the immunoglobulin superfamily. SIGLEC (sialic acid binding Ig-like lectin) family.</text>
</comment>
<keyword evidence="10 19" id="KW-0472">Membrane</keyword>
<dbReference type="GO" id="GO:0019903">
    <property type="term" value="F:protein phosphatase binding"/>
    <property type="evidence" value="ECO:0007669"/>
    <property type="project" value="TreeGrafter"/>
</dbReference>
<dbReference type="AlphaFoldDB" id="A0A5N4DSY9"/>
<feature type="domain" description="Ig-like" evidence="20">
    <location>
        <begin position="285"/>
        <end position="368"/>
    </location>
</feature>
<dbReference type="Pfam" id="PF13895">
    <property type="entry name" value="Ig_2"/>
    <property type="match status" value="1"/>
</dbReference>
<keyword evidence="6" id="KW-0430">Lectin</keyword>
<evidence type="ECO:0000256" key="14">
    <source>
        <dbReference type="ARBA" id="ARBA00038361"/>
    </source>
</evidence>
<comment type="subcellular location">
    <subcellularLocation>
        <location evidence="1">Cell membrane</location>
        <topology evidence="1">Single-pass type I membrane protein</topology>
    </subcellularLocation>
</comment>
<evidence type="ECO:0000256" key="6">
    <source>
        <dbReference type="ARBA" id="ARBA00022734"/>
    </source>
</evidence>
<keyword evidence="8" id="KW-0130">Cell adhesion</keyword>
<evidence type="ECO:0000256" key="12">
    <source>
        <dbReference type="ARBA" id="ARBA00023180"/>
    </source>
</evidence>
<dbReference type="FunFam" id="2.60.40.10:FF:002011">
    <property type="entry name" value="B-cell receptor CD22"/>
    <property type="match status" value="1"/>
</dbReference>
<comment type="subunit">
    <text evidence="18">Predominantly monomer of isoform CD22-beta. Also found as heterodimer of isoform CD22-beta and a shorter isoform. Interacts with PTPN6/SHP-1, LYN, SYK, PIK3R1/PIK3R2 and PLCG1 upon phosphorylation. Interacts with GRB2, INPP5D and SHC1 upon phosphorylation. May form a complex with INPP5D/SHIP, GRB2 and SHC1.</text>
</comment>
<keyword evidence="12" id="KW-0325">Glycoprotein</keyword>
<dbReference type="Pfam" id="PF13927">
    <property type="entry name" value="Ig_3"/>
    <property type="match status" value="3"/>
</dbReference>
<comment type="caution">
    <text evidence="21">The sequence shown here is derived from an EMBL/GenBank/DDBJ whole genome shotgun (WGS) entry which is preliminary data.</text>
</comment>
<dbReference type="PROSITE" id="PS50835">
    <property type="entry name" value="IG_LIKE"/>
    <property type="match status" value="5"/>
</dbReference>
<keyword evidence="9 19" id="KW-1133">Transmembrane helix</keyword>
<evidence type="ECO:0000313" key="21">
    <source>
        <dbReference type="EMBL" id="KAB1274252.1"/>
    </source>
</evidence>
<evidence type="ECO:0000256" key="8">
    <source>
        <dbReference type="ARBA" id="ARBA00022889"/>
    </source>
</evidence>
<evidence type="ECO:0000256" key="4">
    <source>
        <dbReference type="ARBA" id="ARBA00022692"/>
    </source>
</evidence>
<dbReference type="InterPro" id="IPR003599">
    <property type="entry name" value="Ig_sub"/>
</dbReference>
<keyword evidence="11" id="KW-1015">Disulfide bond</keyword>
<dbReference type="SUPFAM" id="SSF48726">
    <property type="entry name" value="Immunoglobulin"/>
    <property type="match status" value="6"/>
</dbReference>
<dbReference type="GO" id="GO:0005769">
    <property type="term" value="C:early endosome"/>
    <property type="evidence" value="ECO:0007669"/>
    <property type="project" value="TreeGrafter"/>
</dbReference>
<dbReference type="Proteomes" id="UP000299084">
    <property type="component" value="Unassembled WGS sequence"/>
</dbReference>
<evidence type="ECO:0000256" key="19">
    <source>
        <dbReference type="SAM" id="Phobius"/>
    </source>
</evidence>
<evidence type="ECO:0000259" key="20">
    <source>
        <dbReference type="PROSITE" id="PS50835"/>
    </source>
</evidence>
<feature type="transmembrane region" description="Helical" evidence="19">
    <location>
        <begin position="643"/>
        <end position="661"/>
    </location>
</feature>
<evidence type="ECO:0000256" key="3">
    <source>
        <dbReference type="ARBA" id="ARBA00022553"/>
    </source>
</evidence>
<evidence type="ECO:0000313" key="22">
    <source>
        <dbReference type="Proteomes" id="UP000299084"/>
    </source>
</evidence>
<evidence type="ECO:0000256" key="1">
    <source>
        <dbReference type="ARBA" id="ARBA00004251"/>
    </source>
</evidence>
<dbReference type="GO" id="GO:0007155">
    <property type="term" value="P:cell adhesion"/>
    <property type="evidence" value="ECO:0007669"/>
    <property type="project" value="UniProtKB-KW"/>
</dbReference>
<dbReference type="GO" id="GO:0042609">
    <property type="term" value="F:CD4 receptor binding"/>
    <property type="evidence" value="ECO:0007669"/>
    <property type="project" value="TreeGrafter"/>
</dbReference>
<dbReference type="GO" id="GO:0050859">
    <property type="term" value="P:negative regulation of B cell receptor signaling pathway"/>
    <property type="evidence" value="ECO:0007669"/>
    <property type="project" value="TreeGrafter"/>
</dbReference>
<evidence type="ECO:0000256" key="15">
    <source>
        <dbReference type="ARBA" id="ARBA00040106"/>
    </source>
</evidence>
<dbReference type="SMART" id="SM00408">
    <property type="entry name" value="IGc2"/>
    <property type="match status" value="4"/>
</dbReference>
<evidence type="ECO:0000256" key="7">
    <source>
        <dbReference type="ARBA" id="ARBA00022737"/>
    </source>
</evidence>
<proteinExistence type="inferred from homology"/>
<evidence type="ECO:0000256" key="2">
    <source>
        <dbReference type="ARBA" id="ARBA00022475"/>
    </source>
</evidence>
<evidence type="ECO:0000256" key="18">
    <source>
        <dbReference type="ARBA" id="ARBA00046458"/>
    </source>
</evidence>
<feature type="domain" description="Ig-like" evidence="20">
    <location>
        <begin position="461"/>
        <end position="541"/>
    </location>
</feature>
<dbReference type="PANTHER" id="PTHR46958:SF1">
    <property type="entry name" value="B-CELL RECEPTOR CD22"/>
    <property type="match status" value="1"/>
</dbReference>
<reference evidence="21 22" key="1">
    <citation type="journal article" date="2019" name="Mol. Ecol. Resour.">
        <title>Improving Illumina assemblies with Hi-C and long reads: an example with the North African dromedary.</title>
        <authorList>
            <person name="Elbers J.P."/>
            <person name="Rogers M.F."/>
            <person name="Perelman P.L."/>
            <person name="Proskuryakova A.A."/>
            <person name="Serdyukova N.A."/>
            <person name="Johnson W.E."/>
            <person name="Horin P."/>
            <person name="Corander J."/>
            <person name="Murphy D."/>
            <person name="Burger P.A."/>
        </authorList>
    </citation>
    <scope>NUCLEOTIDE SEQUENCE [LARGE SCALE GENOMIC DNA]</scope>
    <source>
        <strain evidence="21">Drom800</strain>
        <tissue evidence="21">Blood</tissue>
    </source>
</reference>
<evidence type="ECO:0000256" key="13">
    <source>
        <dbReference type="ARBA" id="ARBA00023319"/>
    </source>
</evidence>
<feature type="domain" description="Ig-like" evidence="20">
    <location>
        <begin position="178"/>
        <end position="278"/>
    </location>
</feature>
<gene>
    <name evidence="21" type="ORF">Cadr_000011535</name>
</gene>
<dbReference type="SMART" id="SM00409">
    <property type="entry name" value="IG"/>
    <property type="match status" value="5"/>
</dbReference>
<evidence type="ECO:0000256" key="17">
    <source>
        <dbReference type="ARBA" id="ARBA00045430"/>
    </source>
</evidence>
<evidence type="ECO:0000256" key="10">
    <source>
        <dbReference type="ARBA" id="ARBA00023136"/>
    </source>
</evidence>
<dbReference type="InterPro" id="IPR013162">
    <property type="entry name" value="CD80_C2-set"/>
</dbReference>
<dbReference type="InterPro" id="IPR003598">
    <property type="entry name" value="Ig_sub2"/>
</dbReference>
<keyword evidence="22" id="KW-1185">Reference proteome</keyword>
<keyword evidence="7" id="KW-0677">Repeat</keyword>
<dbReference type="GO" id="GO:0009897">
    <property type="term" value="C:external side of plasma membrane"/>
    <property type="evidence" value="ECO:0007669"/>
    <property type="project" value="TreeGrafter"/>
</dbReference>
<keyword evidence="21" id="KW-0675">Receptor</keyword>
<dbReference type="InterPro" id="IPR056386">
    <property type="entry name" value="Ig_CD22"/>
</dbReference>
<dbReference type="GO" id="GO:0033691">
    <property type="term" value="F:sialic acid binding"/>
    <property type="evidence" value="ECO:0007669"/>
    <property type="project" value="TreeGrafter"/>
</dbReference>
<feature type="domain" description="Ig-like" evidence="20">
    <location>
        <begin position="373"/>
        <end position="456"/>
    </location>
</feature>
<dbReference type="GO" id="GO:0030246">
    <property type="term" value="F:carbohydrate binding"/>
    <property type="evidence" value="ECO:0007669"/>
    <property type="project" value="UniProtKB-KW"/>
</dbReference>
<keyword evidence="4 19" id="KW-0812">Transmembrane</keyword>
<dbReference type="GO" id="GO:0070062">
    <property type="term" value="C:extracellular exosome"/>
    <property type="evidence" value="ECO:0007669"/>
    <property type="project" value="TreeGrafter"/>
</dbReference>
<accession>A0A5N4DSY9</accession>
<dbReference type="EMBL" id="JWIN03000009">
    <property type="protein sequence ID" value="KAB1274252.1"/>
    <property type="molecule type" value="Genomic_DNA"/>
</dbReference>
<organism evidence="21 22">
    <name type="scientific">Camelus dromedarius</name>
    <name type="common">Dromedary</name>
    <name type="synonym">Arabian camel</name>
    <dbReference type="NCBI Taxonomy" id="9838"/>
    <lineage>
        <taxon>Eukaryota</taxon>
        <taxon>Metazoa</taxon>
        <taxon>Chordata</taxon>
        <taxon>Craniata</taxon>
        <taxon>Vertebrata</taxon>
        <taxon>Euteleostomi</taxon>
        <taxon>Mammalia</taxon>
        <taxon>Eutheria</taxon>
        <taxon>Laurasiatheria</taxon>
        <taxon>Artiodactyla</taxon>
        <taxon>Tylopoda</taxon>
        <taxon>Camelidae</taxon>
        <taxon>Camelus</taxon>
    </lineage>
</organism>
<evidence type="ECO:0000256" key="16">
    <source>
        <dbReference type="ARBA" id="ARBA00041781"/>
    </source>
</evidence>
<dbReference type="GO" id="GO:0030888">
    <property type="term" value="P:regulation of B cell proliferation"/>
    <property type="evidence" value="ECO:0007669"/>
    <property type="project" value="TreeGrafter"/>
</dbReference>
<dbReference type="GO" id="GO:0055037">
    <property type="term" value="C:recycling endosome"/>
    <property type="evidence" value="ECO:0007669"/>
    <property type="project" value="TreeGrafter"/>
</dbReference>
<dbReference type="Pfam" id="PF08205">
    <property type="entry name" value="C2-set_2"/>
    <property type="match status" value="1"/>
</dbReference>
<dbReference type="Gene3D" id="2.60.40.10">
    <property type="entry name" value="Immunoglobulins"/>
    <property type="match status" value="6"/>
</dbReference>
<dbReference type="InterPro" id="IPR013783">
    <property type="entry name" value="Ig-like_fold"/>
</dbReference>
<evidence type="ECO:0000256" key="11">
    <source>
        <dbReference type="ARBA" id="ARBA00023157"/>
    </source>
</evidence>
<evidence type="ECO:0000256" key="5">
    <source>
        <dbReference type="ARBA" id="ARBA00022729"/>
    </source>
</evidence>
<feature type="domain" description="Ig-like" evidence="20">
    <location>
        <begin position="548"/>
        <end position="631"/>
    </location>
</feature>
<protein>
    <recommendedName>
        <fullName evidence="15">B-cell receptor CD22</fullName>
    </recommendedName>
    <alternativeName>
        <fullName evidence="16">Sialic acid-binding Ig-like lectin 2</fullName>
    </alternativeName>
</protein>
<dbReference type="GO" id="GO:0042113">
    <property type="term" value="P:B cell activation"/>
    <property type="evidence" value="ECO:0007669"/>
    <property type="project" value="TreeGrafter"/>
</dbReference>
<sequence>MAQRQTLPSPGSCLDTASCISLAPRSCFSLSVSFSNAFSSLWWVPEYLALSDSALWTFYHPKTIYAWDGACAWIPCNYRIPGKENILNHLTLYHNPYYNTTTKDFEGAILYSNQKAEEFPPYQERVQFLGNEKGNCTLYINPVKVSDSGQLGLRMMTVGPEKWMESIGLNVSEKAPPPHIQLPPEIQELQEVTVTCSLNFACFGYQIHLQWSLEEPAVNATTLAPKTPPTTHITLTTKTISSQSNLMFQPQWTHHGKNLTCQLWDPTKQHILSEKTVQLDVKHLPKLKIQVLPQEATVMEGASVTMECQVISSNPQYWRISWLKNGNLLPGTKNVLSLPEVTRDMSGKYQCEALNVLGTGKSEGVDLQVLHAPEPSRVQLSPSTVQEGNQVKLTCVSRANPPPTNYTWYYNGIEMPGRTNQNFQIPEALLRHAGRYSCLAENSLGLGQVGQEAELDVQYAPKDVRVLISPRTEIYSGHRVLLQCDFSSSRPADIHFFWKKNGVFLEEGKDLSFDSISPEDAGSYNCLVNNSIGQTESKAWAVQVLYAPRRLHVSVSPKDGVIEGGEAVLTCESDANPPISHYAWFDWNNQDLHHYNQMLRLNPVKVQQSGAYWCQGTNRLGRSQSPPSTLTVYYSAATISRRAALGVGFCLAVFLLAIWGVKLQRRFLLLSWKRIQSQQRLQENSSGQSFFVRNIKGSWKKEQSSCKRFHCGHPSAFPLRDAGTSEMQGLSPNRDDTVTYSVVQKSQLGDYENVTPSVLEDEGIHYSELVHFGAGERPLAQEGVEYVILKH</sequence>
<dbReference type="InterPro" id="IPR036179">
    <property type="entry name" value="Ig-like_dom_sf"/>
</dbReference>
<keyword evidence="5" id="KW-0732">Signal</keyword>
<comment type="function">
    <text evidence="17">Most highly expressed siglec (sialic acid-binding immunoglobulin-like lectin) on B-cells that plays a role in various aspects of B-cell biology including differentiation, antigen presentation, and trafficking to bone marrow. Binds to alpha 2,6-linked sialic acid residues of surface molecules such as CD22 itself, CD45 and IgM in a cis configuration. Can also bind to ligands on other cells as an adhesion molecule in a trans configuration. Acts as an inhibitory coreceptor on the surface of B-cells and inhibits B-cell receptor induced signaling, characterized by inhibition of the calcium mobilization and cellular activation. Mechanistically, the immunoreceptor tyrosine-based inhibitory motif domain is phosphorylated by the Src kinase LYN, which in turn leads to the recruitment of the protein tyrosine phosphatase 1/PTPN6, leading to the negative regulation of BCR signaling. If this negative signaling from is of sufficient strength, apoptosis of the B-cell can be induced.</text>
</comment>
<keyword evidence="13" id="KW-0393">Immunoglobulin domain</keyword>
<dbReference type="InterPro" id="IPR007110">
    <property type="entry name" value="Ig-like_dom"/>
</dbReference>
<evidence type="ECO:0000256" key="9">
    <source>
        <dbReference type="ARBA" id="ARBA00022989"/>
    </source>
</evidence>